<dbReference type="EMBL" id="JAIQCJ010002014">
    <property type="protein sequence ID" value="KAJ8785695.1"/>
    <property type="molecule type" value="Genomic_DNA"/>
</dbReference>
<dbReference type="Proteomes" id="UP001159641">
    <property type="component" value="Unassembled WGS sequence"/>
</dbReference>
<dbReference type="GO" id="GO:0061511">
    <property type="term" value="P:centriole elongation"/>
    <property type="evidence" value="ECO:0007669"/>
    <property type="project" value="TreeGrafter"/>
</dbReference>
<comment type="caution">
    <text evidence="4">The sequence shown here is derived from an EMBL/GenBank/DDBJ whole genome shotgun (WGS) entry which is preliminary data.</text>
</comment>
<dbReference type="GO" id="GO:0005814">
    <property type="term" value="C:centriole"/>
    <property type="evidence" value="ECO:0007669"/>
    <property type="project" value="TreeGrafter"/>
</dbReference>
<keyword evidence="5" id="KW-1185">Reference proteome</keyword>
<organism evidence="4 5">
    <name type="scientific">Eschrichtius robustus</name>
    <name type="common">California gray whale</name>
    <name type="synonym">Eschrichtius gibbosus</name>
    <dbReference type="NCBI Taxonomy" id="9764"/>
    <lineage>
        <taxon>Eukaryota</taxon>
        <taxon>Metazoa</taxon>
        <taxon>Chordata</taxon>
        <taxon>Craniata</taxon>
        <taxon>Vertebrata</taxon>
        <taxon>Euteleostomi</taxon>
        <taxon>Mammalia</taxon>
        <taxon>Eutheria</taxon>
        <taxon>Laurasiatheria</taxon>
        <taxon>Artiodactyla</taxon>
        <taxon>Whippomorpha</taxon>
        <taxon>Cetacea</taxon>
        <taxon>Mysticeti</taxon>
        <taxon>Eschrichtiidae</taxon>
        <taxon>Eschrichtius</taxon>
    </lineage>
</organism>
<dbReference type="GO" id="GO:0060271">
    <property type="term" value="P:cilium assembly"/>
    <property type="evidence" value="ECO:0007669"/>
    <property type="project" value="TreeGrafter"/>
</dbReference>
<dbReference type="AlphaFoldDB" id="A0AB34H482"/>
<keyword evidence="2" id="KW-0175">Coiled coil</keyword>
<evidence type="ECO:0000313" key="4">
    <source>
        <dbReference type="EMBL" id="KAJ8785695.1"/>
    </source>
</evidence>
<dbReference type="PANTHER" id="PTHR10331">
    <property type="entry name" value="T COMPLEX PROTEIN 10"/>
    <property type="match status" value="1"/>
</dbReference>
<gene>
    <name evidence="4" type="ORF">J1605_007292</name>
</gene>
<comment type="similarity">
    <text evidence="1">Belongs to the TCP10 family.</text>
</comment>
<reference evidence="4 5" key="1">
    <citation type="submission" date="2022-11" db="EMBL/GenBank/DDBJ databases">
        <title>Whole genome sequence of Eschrichtius robustus ER-17-0199.</title>
        <authorList>
            <person name="Bruniche-Olsen A."/>
            <person name="Black A.N."/>
            <person name="Fields C.J."/>
            <person name="Walden K."/>
            <person name="Dewoody J.A."/>
        </authorList>
    </citation>
    <scope>NUCLEOTIDE SEQUENCE [LARGE SCALE GENOMIC DNA]</scope>
    <source>
        <strain evidence="4">ER-17-0199</strain>
        <tissue evidence="4">Blubber</tissue>
    </source>
</reference>
<feature type="region of interest" description="Disordered" evidence="3">
    <location>
        <begin position="72"/>
        <end position="100"/>
    </location>
</feature>
<dbReference type="GO" id="GO:0005813">
    <property type="term" value="C:centrosome"/>
    <property type="evidence" value="ECO:0007669"/>
    <property type="project" value="TreeGrafter"/>
</dbReference>
<evidence type="ECO:0000256" key="2">
    <source>
        <dbReference type="SAM" id="Coils"/>
    </source>
</evidence>
<dbReference type="PANTHER" id="PTHR10331:SF23">
    <property type="entry name" value="CENTROMERE PROTEIN J"/>
    <property type="match status" value="1"/>
</dbReference>
<name>A0AB34H482_ESCRO</name>
<evidence type="ECO:0008006" key="6">
    <source>
        <dbReference type="Google" id="ProtNLM"/>
    </source>
</evidence>
<protein>
    <recommendedName>
        <fullName evidence="6">Centromere protein J</fullName>
    </recommendedName>
</protein>
<feature type="coiled-coil region" evidence="2">
    <location>
        <begin position="143"/>
        <end position="185"/>
    </location>
</feature>
<accession>A0AB34H482</accession>
<evidence type="ECO:0000313" key="5">
    <source>
        <dbReference type="Proteomes" id="UP001159641"/>
    </source>
</evidence>
<evidence type="ECO:0000256" key="1">
    <source>
        <dbReference type="ARBA" id="ARBA00005627"/>
    </source>
</evidence>
<dbReference type="InterPro" id="IPR026581">
    <property type="entry name" value="TCP10L/CENPJ"/>
</dbReference>
<proteinExistence type="inferred from homology"/>
<dbReference type="GO" id="GO:0015631">
    <property type="term" value="F:tubulin binding"/>
    <property type="evidence" value="ECO:0007669"/>
    <property type="project" value="TreeGrafter"/>
</dbReference>
<evidence type="ECO:0000256" key="3">
    <source>
        <dbReference type="SAM" id="MobiDB-lite"/>
    </source>
</evidence>
<sequence length="229" mass="26135">MFLMSTSSELNSGQNFLTQWMTSPSRAGVILNRGFPILEAEEEKRANVNISTSFPMKPTDFSNSFSFISEEDSLHEEQKLEPNSPYKLQTDKSETQRVFPSTKDGTQIVACEHAPGHWEDNKNDFISDPGSEFKEVAYKDPLFKKLEQLKEVQQKKQEQLKRQQLEQLQRLMEEQEKLLAMVSGQHTLPEVALDTENTKKKRYWQMDVQSVAGWYSGSGGSAGDENCSK</sequence>